<organism evidence="8">
    <name type="scientific">Eiseniibacteriota bacterium</name>
    <dbReference type="NCBI Taxonomy" id="2212470"/>
    <lineage>
        <taxon>Bacteria</taxon>
        <taxon>Candidatus Eiseniibacteriota</taxon>
    </lineage>
</organism>
<dbReference type="PANTHER" id="PTHR43133:SF8">
    <property type="entry name" value="RNA POLYMERASE SIGMA FACTOR HI_1459-RELATED"/>
    <property type="match status" value="1"/>
</dbReference>
<dbReference type="EMBL" id="DSQF01000017">
    <property type="protein sequence ID" value="HGZ43314.1"/>
    <property type="molecule type" value="Genomic_DNA"/>
</dbReference>
<proteinExistence type="inferred from homology"/>
<dbReference type="GO" id="GO:0003677">
    <property type="term" value="F:DNA binding"/>
    <property type="evidence" value="ECO:0007669"/>
    <property type="project" value="UniProtKB-KW"/>
</dbReference>
<name>A0A832I233_UNCEI</name>
<dbReference type="Pfam" id="PF04542">
    <property type="entry name" value="Sigma70_r2"/>
    <property type="match status" value="1"/>
</dbReference>
<dbReference type="Gene3D" id="1.10.1740.10">
    <property type="match status" value="1"/>
</dbReference>
<feature type="domain" description="RNA polymerase sigma-70 region 2" evidence="7">
    <location>
        <begin position="67"/>
        <end position="131"/>
    </location>
</feature>
<evidence type="ECO:0000256" key="2">
    <source>
        <dbReference type="ARBA" id="ARBA00023015"/>
    </source>
</evidence>
<dbReference type="Gene3D" id="1.10.10.10">
    <property type="entry name" value="Winged helix-like DNA-binding domain superfamily/Winged helix DNA-binding domain"/>
    <property type="match status" value="1"/>
</dbReference>
<dbReference type="InterPro" id="IPR013324">
    <property type="entry name" value="RNA_pol_sigma_r3/r4-like"/>
</dbReference>
<dbReference type="GO" id="GO:0016987">
    <property type="term" value="F:sigma factor activity"/>
    <property type="evidence" value="ECO:0007669"/>
    <property type="project" value="UniProtKB-KW"/>
</dbReference>
<dbReference type="InterPro" id="IPR014284">
    <property type="entry name" value="RNA_pol_sigma-70_dom"/>
</dbReference>
<keyword evidence="5" id="KW-0804">Transcription</keyword>
<accession>A0A832I233</accession>
<sequence length="232" mass="25387">MGRLHPGRRSGHAGDAGSRRARDGRRVRESFPVVRPGALAGLSDEALCREALADRDGARGRAAAEELFGRYRRRVYAWCYRVVGERERALDLAQDALARAWRALPSYSGEGPFAGWLFVVVRNRCRSGMRRPSLVRDDEADPDALPGRAQDPLDEVAARLDGARVLELMARALTPREQQALWLRAMEGLSVEHITAVLGVEGASGARGLLQGARRRLRAALAAADIAEEDVS</sequence>
<feature type="region of interest" description="Disordered" evidence="6">
    <location>
        <begin position="1"/>
        <end position="25"/>
    </location>
</feature>
<dbReference type="PANTHER" id="PTHR43133">
    <property type="entry name" value="RNA POLYMERASE ECF-TYPE SIGMA FACTO"/>
    <property type="match status" value="1"/>
</dbReference>
<evidence type="ECO:0000313" key="8">
    <source>
        <dbReference type="EMBL" id="HGZ43314.1"/>
    </source>
</evidence>
<dbReference type="GO" id="GO:0006352">
    <property type="term" value="P:DNA-templated transcription initiation"/>
    <property type="evidence" value="ECO:0007669"/>
    <property type="project" value="InterPro"/>
</dbReference>
<comment type="caution">
    <text evidence="8">The sequence shown here is derived from an EMBL/GenBank/DDBJ whole genome shotgun (WGS) entry which is preliminary data.</text>
</comment>
<comment type="similarity">
    <text evidence="1">Belongs to the sigma-70 factor family. ECF subfamily.</text>
</comment>
<keyword evidence="4" id="KW-0238">DNA-binding</keyword>
<dbReference type="SUPFAM" id="SSF88946">
    <property type="entry name" value="Sigma2 domain of RNA polymerase sigma factors"/>
    <property type="match status" value="1"/>
</dbReference>
<dbReference type="NCBIfam" id="TIGR02937">
    <property type="entry name" value="sigma70-ECF"/>
    <property type="match status" value="1"/>
</dbReference>
<evidence type="ECO:0000256" key="3">
    <source>
        <dbReference type="ARBA" id="ARBA00023082"/>
    </source>
</evidence>
<feature type="compositionally biased region" description="Basic residues" evidence="6">
    <location>
        <begin position="1"/>
        <end position="11"/>
    </location>
</feature>
<evidence type="ECO:0000259" key="7">
    <source>
        <dbReference type="Pfam" id="PF04542"/>
    </source>
</evidence>
<dbReference type="AlphaFoldDB" id="A0A832I233"/>
<keyword evidence="3" id="KW-0731">Sigma factor</keyword>
<protein>
    <submittedName>
        <fullName evidence="8">Sigma-70 family RNA polymerase sigma factor</fullName>
    </submittedName>
</protein>
<dbReference type="SUPFAM" id="SSF88659">
    <property type="entry name" value="Sigma3 and sigma4 domains of RNA polymerase sigma factors"/>
    <property type="match status" value="1"/>
</dbReference>
<gene>
    <name evidence="8" type="ORF">ENR23_07815</name>
</gene>
<dbReference type="InterPro" id="IPR013325">
    <property type="entry name" value="RNA_pol_sigma_r2"/>
</dbReference>
<evidence type="ECO:0000256" key="1">
    <source>
        <dbReference type="ARBA" id="ARBA00010641"/>
    </source>
</evidence>
<keyword evidence="2" id="KW-0805">Transcription regulation</keyword>
<dbReference type="InterPro" id="IPR007627">
    <property type="entry name" value="RNA_pol_sigma70_r2"/>
</dbReference>
<evidence type="ECO:0000256" key="4">
    <source>
        <dbReference type="ARBA" id="ARBA00023125"/>
    </source>
</evidence>
<evidence type="ECO:0000256" key="6">
    <source>
        <dbReference type="SAM" id="MobiDB-lite"/>
    </source>
</evidence>
<reference evidence="8" key="1">
    <citation type="journal article" date="2020" name="mSystems">
        <title>Genome- and Community-Level Interaction Insights into Carbon Utilization and Element Cycling Functions of Hydrothermarchaeota in Hydrothermal Sediment.</title>
        <authorList>
            <person name="Zhou Z."/>
            <person name="Liu Y."/>
            <person name="Xu W."/>
            <person name="Pan J."/>
            <person name="Luo Z.H."/>
            <person name="Li M."/>
        </authorList>
    </citation>
    <scope>NUCLEOTIDE SEQUENCE [LARGE SCALE GENOMIC DNA]</scope>
    <source>
        <strain evidence="8">SpSt-381</strain>
    </source>
</reference>
<dbReference type="InterPro" id="IPR036388">
    <property type="entry name" value="WH-like_DNA-bd_sf"/>
</dbReference>
<dbReference type="InterPro" id="IPR039425">
    <property type="entry name" value="RNA_pol_sigma-70-like"/>
</dbReference>
<evidence type="ECO:0000256" key="5">
    <source>
        <dbReference type="ARBA" id="ARBA00023163"/>
    </source>
</evidence>